<dbReference type="Pfam" id="PF00665">
    <property type="entry name" value="rve"/>
    <property type="match status" value="1"/>
</dbReference>
<evidence type="ECO:0000313" key="5">
    <source>
        <dbReference type="Proteomes" id="UP000315677"/>
    </source>
</evidence>
<dbReference type="InterPro" id="IPR036397">
    <property type="entry name" value="RNaseH_sf"/>
</dbReference>
<dbReference type="Proteomes" id="UP000315677">
    <property type="component" value="Unassembled WGS sequence"/>
</dbReference>
<dbReference type="PANTHER" id="PTHR35004:SF6">
    <property type="entry name" value="TRANSPOSASE"/>
    <property type="match status" value="1"/>
</dbReference>
<proteinExistence type="inferred from homology"/>
<dbReference type="InterPro" id="IPR001584">
    <property type="entry name" value="Integrase_cat-core"/>
</dbReference>
<organism evidence="4 5">
    <name type="scientific">Pseudonocardia kunmingensis</name>
    <dbReference type="NCBI Taxonomy" id="630975"/>
    <lineage>
        <taxon>Bacteria</taxon>
        <taxon>Bacillati</taxon>
        <taxon>Actinomycetota</taxon>
        <taxon>Actinomycetes</taxon>
        <taxon>Pseudonocardiales</taxon>
        <taxon>Pseudonocardiaceae</taxon>
        <taxon>Pseudonocardia</taxon>
    </lineage>
</organism>
<reference evidence="4 5" key="1">
    <citation type="submission" date="2019-06" db="EMBL/GenBank/DDBJ databases">
        <title>Sequencing the genomes of 1000 actinobacteria strains.</title>
        <authorList>
            <person name="Klenk H.-P."/>
        </authorList>
    </citation>
    <scope>NUCLEOTIDE SEQUENCE [LARGE SCALE GENOMIC DNA]</scope>
    <source>
        <strain evidence="4 5">DSM 45301</strain>
    </source>
</reference>
<dbReference type="NCBIfam" id="NF033546">
    <property type="entry name" value="transpos_IS21"/>
    <property type="match status" value="1"/>
</dbReference>
<dbReference type="PANTHER" id="PTHR35004">
    <property type="entry name" value="TRANSPOSASE RV3428C-RELATED"/>
    <property type="match status" value="1"/>
</dbReference>
<comment type="caution">
    <text evidence="4">The sequence shown here is derived from an EMBL/GenBank/DDBJ whole genome shotgun (WGS) entry which is preliminary data.</text>
</comment>
<feature type="region of interest" description="Disordered" evidence="2">
    <location>
        <begin position="407"/>
        <end position="431"/>
    </location>
</feature>
<dbReference type="InterPro" id="IPR012337">
    <property type="entry name" value="RNaseH-like_sf"/>
</dbReference>
<evidence type="ECO:0000256" key="1">
    <source>
        <dbReference type="ARBA" id="ARBA00009277"/>
    </source>
</evidence>
<dbReference type="AlphaFoldDB" id="A0A543DP22"/>
<accession>A0A543DP22</accession>
<dbReference type="GO" id="GO:0003676">
    <property type="term" value="F:nucleic acid binding"/>
    <property type="evidence" value="ECO:0007669"/>
    <property type="project" value="InterPro"/>
</dbReference>
<protein>
    <submittedName>
        <fullName evidence="4">Transposase</fullName>
    </submittedName>
</protein>
<name>A0A543DP22_9PSEU</name>
<dbReference type="PROSITE" id="PS50994">
    <property type="entry name" value="INTEGRASE"/>
    <property type="match status" value="1"/>
</dbReference>
<dbReference type="SUPFAM" id="SSF53098">
    <property type="entry name" value="Ribonuclease H-like"/>
    <property type="match status" value="1"/>
</dbReference>
<dbReference type="RefSeq" id="WP_211366654.1">
    <property type="nucleotide sequence ID" value="NZ_VFPA01000002.1"/>
</dbReference>
<keyword evidence="5" id="KW-1185">Reference proteome</keyword>
<evidence type="ECO:0000256" key="2">
    <source>
        <dbReference type="SAM" id="MobiDB-lite"/>
    </source>
</evidence>
<dbReference type="Pfam" id="PF22483">
    <property type="entry name" value="Mu-transpos_C_2"/>
    <property type="match status" value="1"/>
</dbReference>
<evidence type="ECO:0000313" key="4">
    <source>
        <dbReference type="EMBL" id="TQM11045.1"/>
    </source>
</evidence>
<evidence type="ECO:0000259" key="3">
    <source>
        <dbReference type="PROSITE" id="PS50994"/>
    </source>
</evidence>
<dbReference type="InterPro" id="IPR054353">
    <property type="entry name" value="IstA-like_C"/>
</dbReference>
<dbReference type="GO" id="GO:0015074">
    <property type="term" value="P:DNA integration"/>
    <property type="evidence" value="ECO:0007669"/>
    <property type="project" value="InterPro"/>
</dbReference>
<sequence length="484" mass="52845">MILPVEAWMDLRRYKPLRDAGATWREIADEVGLDWRTVKRYPSTGAPAGPPVAPRRKGTVARKIDALAPVVDAWLAADSRLKASVIHERLVAEHGFDGHYQRVKLYVAEARERLARDGEVESGLNGLHRRFEVIAGAQAQVDWGDEGQVLLDRGVAKVYSFHMTLSYSRDPFCCFTTSQDLGTFFDCHRRAFAHFGGVPAAIVYDRTKTVVKRHVAPREAVPLHPQAAAFAQHYRFVIDVLAAYRPTGKGRVERQVAIVRDHVLAGRTFDSLAELDGAFAQWVPIRRAQRHRTHGELIGVRAAADHGALGALPELPYLVTDRHLRRVGRDCLISFEGSSYSVPARAGDGRPARAGQRVELRISADTVTIHRLALDGDPIMLAAHARANRRGVMVVDPTHWDGLPDGHTRAVTLDPPPQPPDTTARAEDEPGLDPLAGLIAARPIAATPVARRALTSYDTAAGITTTGITTTGITTAGPAEGSDR</sequence>
<dbReference type="Gene3D" id="3.30.420.10">
    <property type="entry name" value="Ribonuclease H-like superfamily/Ribonuclease H"/>
    <property type="match status" value="1"/>
</dbReference>
<comment type="similarity">
    <text evidence="1">Belongs to the transposase IS21/IS408/IS1162 family.</text>
</comment>
<feature type="domain" description="Integrase catalytic" evidence="3">
    <location>
        <begin position="131"/>
        <end position="321"/>
    </location>
</feature>
<gene>
    <name evidence="4" type="ORF">FB558_3581</name>
</gene>
<dbReference type="EMBL" id="VFPA01000002">
    <property type="protein sequence ID" value="TQM11045.1"/>
    <property type="molecule type" value="Genomic_DNA"/>
</dbReference>